<dbReference type="Pfam" id="PF08241">
    <property type="entry name" value="Methyltransf_11"/>
    <property type="match status" value="1"/>
</dbReference>
<dbReference type="CDD" id="cd02440">
    <property type="entry name" value="AdoMet_MTases"/>
    <property type="match status" value="1"/>
</dbReference>
<dbReference type="GO" id="GO:0032259">
    <property type="term" value="P:methylation"/>
    <property type="evidence" value="ECO:0007669"/>
    <property type="project" value="UniProtKB-KW"/>
</dbReference>
<reference evidence="2 3" key="1">
    <citation type="submission" date="2019-09" db="EMBL/GenBank/DDBJ databases">
        <title>Wenzhouxiangella sp. Genome sequencing and assembly.</title>
        <authorList>
            <person name="Zhang R."/>
        </authorList>
    </citation>
    <scope>NUCLEOTIDE SEQUENCE [LARGE SCALE GENOMIC DNA]</scope>
    <source>
        <strain evidence="2 3">W260</strain>
    </source>
</reference>
<proteinExistence type="predicted"/>
<dbReference type="InterPro" id="IPR013216">
    <property type="entry name" value="Methyltransf_11"/>
</dbReference>
<dbReference type="RefSeq" id="WP_150863110.1">
    <property type="nucleotide sequence ID" value="NZ_VYXP01000002.1"/>
</dbReference>
<keyword evidence="2" id="KW-0489">Methyltransferase</keyword>
<dbReference type="InterPro" id="IPR029063">
    <property type="entry name" value="SAM-dependent_MTases_sf"/>
</dbReference>
<dbReference type="Gene3D" id="3.40.50.150">
    <property type="entry name" value="Vaccinia Virus protein VP39"/>
    <property type="match status" value="2"/>
</dbReference>
<evidence type="ECO:0000313" key="2">
    <source>
        <dbReference type="EMBL" id="KAA9133549.1"/>
    </source>
</evidence>
<dbReference type="Pfam" id="PF13578">
    <property type="entry name" value="Methyltransf_24"/>
    <property type="match status" value="1"/>
</dbReference>
<evidence type="ECO:0000313" key="3">
    <source>
        <dbReference type="Proteomes" id="UP000325372"/>
    </source>
</evidence>
<keyword evidence="2" id="KW-0808">Transferase</keyword>
<gene>
    <name evidence="2" type="ORF">F3N42_04155</name>
</gene>
<dbReference type="AlphaFoldDB" id="A0A5N0TJP5"/>
<keyword evidence="3" id="KW-1185">Reference proteome</keyword>
<dbReference type="EMBL" id="VYXP01000002">
    <property type="protein sequence ID" value="KAA9133549.1"/>
    <property type="molecule type" value="Genomic_DNA"/>
</dbReference>
<dbReference type="GO" id="GO:0008757">
    <property type="term" value="F:S-adenosylmethionine-dependent methyltransferase activity"/>
    <property type="evidence" value="ECO:0007669"/>
    <property type="project" value="InterPro"/>
</dbReference>
<comment type="caution">
    <text evidence="2">The sequence shown here is derived from an EMBL/GenBank/DDBJ whole genome shotgun (WGS) entry which is preliminary data.</text>
</comment>
<dbReference type="SUPFAM" id="SSF53335">
    <property type="entry name" value="S-adenosyl-L-methionine-dependent methyltransferases"/>
    <property type="match status" value="2"/>
</dbReference>
<evidence type="ECO:0000259" key="1">
    <source>
        <dbReference type="Pfam" id="PF08241"/>
    </source>
</evidence>
<dbReference type="Proteomes" id="UP000325372">
    <property type="component" value="Unassembled WGS sequence"/>
</dbReference>
<feature type="domain" description="Methyltransferase type 11" evidence="1">
    <location>
        <begin position="62"/>
        <end position="114"/>
    </location>
</feature>
<protein>
    <submittedName>
        <fullName evidence="2">Methyltransferase domain-containing protein</fullName>
    </submittedName>
</protein>
<name>A0A5N0TJP5_9GAMM</name>
<sequence>MHASSLDNMQKCYERFAGQVDLAGRERLTVVDIGGSNVNGSYADIFSDPIYDFLAVDLVAGDGVDIVLDDPYVLPFDSGSVDIVISGQAFEHVEFFWKLFEEVARVVRPEGLVFLIVPSAGPVHRFPVDCYRFYPDAMAALARYTGMQLVDCWQDERGPWNDLVGVFSHAFAEEGSDSMAPRPNQHTLALRSASAAPAETNPLNEQTRGEIPYLQAMKTIHEVLSPAGYLEIGVRTGGSMRLAECPAVGVDPAPALSQPLAEGQRLVKQASDVFFEQSGSRVEGIETIDLAFIDGMHLFEYALRDFMNIERRASTNTLVVIDDIYPNTPAQAERVRQTRAWTGDVWRLYVCLKANRPDLCLLPLDTWPTGLLLIAGLNPASRLLWQRYNPLVRSMKGCALDDHPELILGRSDAVHPGNPCVTGLLELLRRRREEGVRFRPGEVRDQLRRR</sequence>
<accession>A0A5N0TJP5</accession>
<organism evidence="2 3">
    <name type="scientific">Marinihelvus fidelis</name>
    <dbReference type="NCBI Taxonomy" id="2613842"/>
    <lineage>
        <taxon>Bacteria</taxon>
        <taxon>Pseudomonadati</taxon>
        <taxon>Pseudomonadota</taxon>
        <taxon>Gammaproteobacteria</taxon>
        <taxon>Chromatiales</taxon>
        <taxon>Wenzhouxiangellaceae</taxon>
        <taxon>Marinihelvus</taxon>
    </lineage>
</organism>